<dbReference type="AlphaFoldDB" id="A0AAD5Y3G1"/>
<proteinExistence type="predicted"/>
<evidence type="ECO:0000313" key="2">
    <source>
        <dbReference type="Proteomes" id="UP001211065"/>
    </source>
</evidence>
<organism evidence="1 2">
    <name type="scientific">Clydaea vesicula</name>
    <dbReference type="NCBI Taxonomy" id="447962"/>
    <lineage>
        <taxon>Eukaryota</taxon>
        <taxon>Fungi</taxon>
        <taxon>Fungi incertae sedis</taxon>
        <taxon>Chytridiomycota</taxon>
        <taxon>Chytridiomycota incertae sedis</taxon>
        <taxon>Chytridiomycetes</taxon>
        <taxon>Lobulomycetales</taxon>
        <taxon>Lobulomycetaceae</taxon>
        <taxon>Clydaea</taxon>
    </lineage>
</organism>
<accession>A0AAD5Y3G1</accession>
<reference evidence="1" key="1">
    <citation type="submission" date="2020-05" db="EMBL/GenBank/DDBJ databases">
        <title>Phylogenomic resolution of chytrid fungi.</title>
        <authorList>
            <person name="Stajich J.E."/>
            <person name="Amses K."/>
            <person name="Simmons R."/>
            <person name="Seto K."/>
            <person name="Myers J."/>
            <person name="Bonds A."/>
            <person name="Quandt C.A."/>
            <person name="Barry K."/>
            <person name="Liu P."/>
            <person name="Grigoriev I."/>
            <person name="Longcore J.E."/>
            <person name="James T.Y."/>
        </authorList>
    </citation>
    <scope>NUCLEOTIDE SEQUENCE</scope>
    <source>
        <strain evidence="1">JEL0476</strain>
    </source>
</reference>
<comment type="caution">
    <text evidence="1">The sequence shown here is derived from an EMBL/GenBank/DDBJ whole genome shotgun (WGS) entry which is preliminary data.</text>
</comment>
<name>A0AAD5Y3G1_9FUNG</name>
<protein>
    <submittedName>
        <fullName evidence="1">Uncharacterized protein</fullName>
    </submittedName>
</protein>
<evidence type="ECO:0000313" key="1">
    <source>
        <dbReference type="EMBL" id="KAJ3227612.1"/>
    </source>
</evidence>
<dbReference type="EMBL" id="JADGJW010000013">
    <property type="protein sequence ID" value="KAJ3227612.1"/>
    <property type="molecule type" value="Genomic_DNA"/>
</dbReference>
<keyword evidence="2" id="KW-1185">Reference proteome</keyword>
<gene>
    <name evidence="1" type="ORF">HK099_001119</name>
</gene>
<sequence>MFKNNLNLLNFKFFGLEKEFFLFNNASDNATFTDEECLTDFELDGFGFMMISFPNIWCLNETFNNVEEVKNWEDYFFKGKGRHTDFIRKIGLNKENEKFKELIWNEYSIAHCAKIPKHFQMKEQKFLMRLDVLSLELEKRVLDYLLLKSEGNPHLRDDIKIFKFLNNKSSCTNEKKKKNEFNSRLILIYLLILSFFEEFQNFKIFFQNLFLINYELNFEDVYSCNEDNRDNIFASIFNWKESYKLEFLKILIAKNENDYYSATNINNRESVHLKKNFFVAVKKFLNLISRNSMLKKLSFEQKQNFDLIELQKISNKLKGGKQFLLDYVKLLLEGVLILANLNTIDDKFLKKFLNFNKLYETLILMCLDLTKKINVNVDVNYIKSNFLSLLSENEKMNYLPKDPTNEDDGCRCLDYKFRTYFYINEVLNWIEMK</sequence>
<dbReference type="Proteomes" id="UP001211065">
    <property type="component" value="Unassembled WGS sequence"/>
</dbReference>